<evidence type="ECO:0000256" key="4">
    <source>
        <dbReference type="ARBA" id="ARBA00022598"/>
    </source>
</evidence>
<organism evidence="12 13">
    <name type="scientific">Parthenolecanium corni</name>
    <dbReference type="NCBI Taxonomy" id="536013"/>
    <lineage>
        <taxon>Eukaryota</taxon>
        <taxon>Metazoa</taxon>
        <taxon>Ecdysozoa</taxon>
        <taxon>Arthropoda</taxon>
        <taxon>Hexapoda</taxon>
        <taxon>Insecta</taxon>
        <taxon>Pterygota</taxon>
        <taxon>Neoptera</taxon>
        <taxon>Paraneoptera</taxon>
        <taxon>Hemiptera</taxon>
        <taxon>Sternorrhyncha</taxon>
        <taxon>Coccoidea</taxon>
        <taxon>Coccidae</taxon>
        <taxon>Parthenolecanium</taxon>
    </lineage>
</organism>
<keyword evidence="13" id="KW-1185">Reference proteome</keyword>
<comment type="subcellular location">
    <subcellularLocation>
        <location evidence="1">Cytoplasm</location>
    </subcellularLocation>
</comment>
<evidence type="ECO:0000256" key="2">
    <source>
        <dbReference type="ARBA" id="ARBA00010871"/>
    </source>
</evidence>
<proteinExistence type="inferred from homology"/>
<keyword evidence="4" id="KW-0436">Ligase</keyword>
<dbReference type="GO" id="GO:0005737">
    <property type="term" value="C:cytoplasm"/>
    <property type="evidence" value="ECO:0007669"/>
    <property type="project" value="UniProtKB-SubCell"/>
</dbReference>
<dbReference type="PROSITE" id="PS00843">
    <property type="entry name" value="DALA_DALA_LIGASE_1"/>
    <property type="match status" value="1"/>
</dbReference>
<dbReference type="NCBIfam" id="NF002378">
    <property type="entry name" value="PRK01372.1"/>
    <property type="match status" value="1"/>
</dbReference>
<dbReference type="InterPro" id="IPR016185">
    <property type="entry name" value="PreATP-grasp_dom_sf"/>
</dbReference>
<dbReference type="InterPro" id="IPR000291">
    <property type="entry name" value="D-Ala_lig_Van_CS"/>
</dbReference>
<dbReference type="PANTHER" id="PTHR23132:SF23">
    <property type="entry name" value="D-ALANINE--D-ALANINE LIGASE B"/>
    <property type="match status" value="1"/>
</dbReference>
<dbReference type="Gene3D" id="3.30.1490.20">
    <property type="entry name" value="ATP-grasp fold, A domain"/>
    <property type="match status" value="1"/>
</dbReference>
<comment type="caution">
    <text evidence="12">The sequence shown here is derived from an EMBL/GenBank/DDBJ whole genome shotgun (WGS) entry which is preliminary data.</text>
</comment>
<evidence type="ECO:0000256" key="1">
    <source>
        <dbReference type="ARBA" id="ARBA00004496"/>
    </source>
</evidence>
<evidence type="ECO:0000256" key="6">
    <source>
        <dbReference type="ARBA" id="ARBA00022840"/>
    </source>
</evidence>
<keyword evidence="9" id="KW-0961">Cell wall biogenesis/degradation</keyword>
<dbReference type="GO" id="GO:0005524">
    <property type="term" value="F:ATP binding"/>
    <property type="evidence" value="ECO:0007669"/>
    <property type="project" value="UniProtKB-UniRule"/>
</dbReference>
<dbReference type="EMBL" id="JBBCAQ010000034">
    <property type="protein sequence ID" value="KAK7580494.1"/>
    <property type="molecule type" value="Genomic_DNA"/>
</dbReference>
<reference evidence="12 13" key="1">
    <citation type="submission" date="2024-03" db="EMBL/GenBank/DDBJ databases">
        <title>Adaptation during the transition from Ophiocordyceps entomopathogen to insect associate is accompanied by gene loss and intensified selection.</title>
        <authorList>
            <person name="Ward C.M."/>
            <person name="Onetto C.A."/>
            <person name="Borneman A.R."/>
        </authorList>
    </citation>
    <scope>NUCLEOTIDE SEQUENCE [LARGE SCALE GENOMIC DNA]</scope>
    <source>
        <strain evidence="12">AWRI1</strain>
        <tissue evidence="12">Single Adult Female</tissue>
    </source>
</reference>
<keyword evidence="7" id="KW-0133">Cell shape</keyword>
<dbReference type="InterPro" id="IPR011095">
    <property type="entry name" value="Dala_Dala_lig_C"/>
</dbReference>
<dbReference type="AlphaFoldDB" id="A0AAN9TEC4"/>
<evidence type="ECO:0000256" key="9">
    <source>
        <dbReference type="ARBA" id="ARBA00023316"/>
    </source>
</evidence>
<dbReference type="HAMAP" id="MF_00047">
    <property type="entry name" value="Dala_Dala_lig"/>
    <property type="match status" value="1"/>
</dbReference>
<dbReference type="GO" id="GO:0071555">
    <property type="term" value="P:cell wall organization"/>
    <property type="evidence" value="ECO:0007669"/>
    <property type="project" value="UniProtKB-KW"/>
</dbReference>
<dbReference type="Gene3D" id="3.40.50.20">
    <property type="match status" value="1"/>
</dbReference>
<evidence type="ECO:0000256" key="5">
    <source>
        <dbReference type="ARBA" id="ARBA00022741"/>
    </source>
</evidence>
<dbReference type="Proteomes" id="UP001367676">
    <property type="component" value="Unassembled WGS sequence"/>
</dbReference>
<dbReference type="InterPro" id="IPR013815">
    <property type="entry name" value="ATP_grasp_subdomain_1"/>
</dbReference>
<evidence type="ECO:0000313" key="13">
    <source>
        <dbReference type="Proteomes" id="UP001367676"/>
    </source>
</evidence>
<evidence type="ECO:0000259" key="11">
    <source>
        <dbReference type="PROSITE" id="PS50975"/>
    </source>
</evidence>
<keyword evidence="8" id="KW-0573">Peptidoglycan synthesis</keyword>
<evidence type="ECO:0000256" key="7">
    <source>
        <dbReference type="ARBA" id="ARBA00022960"/>
    </source>
</evidence>
<evidence type="ECO:0000256" key="8">
    <source>
        <dbReference type="ARBA" id="ARBA00022984"/>
    </source>
</evidence>
<evidence type="ECO:0000256" key="10">
    <source>
        <dbReference type="PROSITE-ProRule" id="PRU00409"/>
    </source>
</evidence>
<dbReference type="GO" id="GO:0008360">
    <property type="term" value="P:regulation of cell shape"/>
    <property type="evidence" value="ECO:0007669"/>
    <property type="project" value="UniProtKB-KW"/>
</dbReference>
<dbReference type="PROSITE" id="PS50975">
    <property type="entry name" value="ATP_GRASP"/>
    <property type="match status" value="1"/>
</dbReference>
<feature type="domain" description="ATP-grasp" evidence="11">
    <location>
        <begin position="112"/>
        <end position="310"/>
    </location>
</feature>
<keyword evidence="3" id="KW-0963">Cytoplasm</keyword>
<dbReference type="PIRSF" id="PIRSF039102">
    <property type="entry name" value="Ddl/VanB"/>
    <property type="match status" value="1"/>
</dbReference>
<protein>
    <recommendedName>
        <fullName evidence="11">ATP-grasp domain-containing protein</fullName>
    </recommendedName>
</protein>
<dbReference type="SUPFAM" id="SSF56059">
    <property type="entry name" value="Glutathione synthetase ATP-binding domain-like"/>
    <property type="match status" value="1"/>
</dbReference>
<dbReference type="InterPro" id="IPR005905">
    <property type="entry name" value="D_ala_D_ala"/>
</dbReference>
<dbReference type="PROSITE" id="PS00844">
    <property type="entry name" value="DALA_DALA_LIGASE_2"/>
    <property type="match status" value="1"/>
</dbReference>
<dbReference type="InterPro" id="IPR011761">
    <property type="entry name" value="ATP-grasp"/>
</dbReference>
<name>A0AAN9TEC4_9HEMI</name>
<dbReference type="GO" id="GO:0008716">
    <property type="term" value="F:D-alanine-D-alanine ligase activity"/>
    <property type="evidence" value="ECO:0007669"/>
    <property type="project" value="InterPro"/>
</dbReference>
<dbReference type="NCBIfam" id="TIGR01205">
    <property type="entry name" value="D_ala_D_alaTIGR"/>
    <property type="match status" value="1"/>
</dbReference>
<accession>A0AAN9TEC4</accession>
<gene>
    <name evidence="12" type="ORF">V9T40_001123</name>
</gene>
<dbReference type="Gene3D" id="3.30.470.20">
    <property type="entry name" value="ATP-grasp fold, B domain"/>
    <property type="match status" value="1"/>
</dbReference>
<keyword evidence="6 10" id="KW-0067">ATP-binding</keyword>
<keyword evidence="5 10" id="KW-0547">Nucleotide-binding</keyword>
<dbReference type="PANTHER" id="PTHR23132">
    <property type="entry name" value="D-ALANINE--D-ALANINE LIGASE"/>
    <property type="match status" value="1"/>
</dbReference>
<evidence type="ECO:0000313" key="12">
    <source>
        <dbReference type="EMBL" id="KAK7580494.1"/>
    </source>
</evidence>
<evidence type="ECO:0000256" key="3">
    <source>
        <dbReference type="ARBA" id="ARBA00022490"/>
    </source>
</evidence>
<dbReference type="Pfam" id="PF07478">
    <property type="entry name" value="Dala_Dala_lig_C"/>
    <property type="match status" value="1"/>
</dbReference>
<sequence>MANSHLTSNSSAQKHVVVVGGGLSPEREISLASASSVRQALSNIGYRVSFIDMDTDVAIKLLTLKPDVVFNCLHGIFGEDGCLPGLLNIMKLPYTHSGVFASSLAFNKIKAKEWFRLIGIATAESIVIDKTDGTRKPGDPMDRPYIIKPCANGSSIGVKAIFEGDHFDFTNYTFPYGDKILVERFIKGKEFTVAVLNGEALGIGEFHLFKSKRFIDYEAKYSEGLPTFSCPASISNIVQTELLASSEKIYKSMDCRGPARIDFILEEESEKLFVLEINTHPGMRSTSFFRRIAETCGGINMECIVDKILKSASCNFE</sequence>
<dbReference type="GO" id="GO:0046872">
    <property type="term" value="F:metal ion binding"/>
    <property type="evidence" value="ECO:0007669"/>
    <property type="project" value="InterPro"/>
</dbReference>
<comment type="similarity">
    <text evidence="2">Belongs to the D-alanine--D-alanine ligase family.</text>
</comment>
<dbReference type="SUPFAM" id="SSF52440">
    <property type="entry name" value="PreATP-grasp domain"/>
    <property type="match status" value="1"/>
</dbReference>